<comment type="caution">
    <text evidence="1">The sequence shown here is derived from an EMBL/GenBank/DDBJ whole genome shotgun (WGS) entry which is preliminary data.</text>
</comment>
<proteinExistence type="predicted"/>
<dbReference type="Proteomes" id="UP000189670">
    <property type="component" value="Unassembled WGS sequence"/>
</dbReference>
<dbReference type="EMBL" id="ATBP01001149">
    <property type="protein sequence ID" value="ETR67939.1"/>
    <property type="molecule type" value="Genomic_DNA"/>
</dbReference>
<accession>A0A1V1NZA2</accession>
<sequence>MFNGNSNDSTLNEYHGSVSGSVLTIDRDQNPNSAYWFDGVDDYISIPSDSLNNLPYGTILTWIKLDEINRQHAILVKAKTWVISYFQLIVDSDNKVRLIIDAPYNTGVQYLRSNTELEKDVWYHISVTWDGNEWKIYINGKLDSSCLNNRTVQDANYYTYIGVNDNENDYYKAFLRGLLENYKYIIFH</sequence>
<evidence type="ECO:0000313" key="1">
    <source>
        <dbReference type="EMBL" id="ETR67939.1"/>
    </source>
</evidence>
<gene>
    <name evidence="1" type="ORF">OMM_04863</name>
</gene>
<organism evidence="1 2">
    <name type="scientific">Candidatus Magnetoglobus multicellularis str. Araruama</name>
    <dbReference type="NCBI Taxonomy" id="890399"/>
    <lineage>
        <taxon>Bacteria</taxon>
        <taxon>Pseudomonadati</taxon>
        <taxon>Thermodesulfobacteriota</taxon>
        <taxon>Desulfobacteria</taxon>
        <taxon>Desulfobacterales</taxon>
        <taxon>Desulfobacteraceae</taxon>
        <taxon>Candidatus Magnetoglobus</taxon>
    </lineage>
</organism>
<name>A0A1V1NZA2_9BACT</name>
<dbReference type="Pfam" id="PF13385">
    <property type="entry name" value="Laminin_G_3"/>
    <property type="match status" value="1"/>
</dbReference>
<dbReference type="SUPFAM" id="SSF49899">
    <property type="entry name" value="Concanavalin A-like lectins/glucanases"/>
    <property type="match status" value="1"/>
</dbReference>
<dbReference type="AlphaFoldDB" id="A0A1V1NZA2"/>
<dbReference type="InterPro" id="IPR013320">
    <property type="entry name" value="ConA-like_dom_sf"/>
</dbReference>
<evidence type="ECO:0000313" key="2">
    <source>
        <dbReference type="Proteomes" id="UP000189670"/>
    </source>
</evidence>
<protein>
    <submittedName>
        <fullName evidence="1">LamG domain-containing protein</fullName>
    </submittedName>
</protein>
<dbReference type="Gene3D" id="2.60.120.200">
    <property type="match status" value="1"/>
</dbReference>
<reference evidence="2" key="1">
    <citation type="submission" date="2012-11" db="EMBL/GenBank/DDBJ databases">
        <authorList>
            <person name="Lucero-Rivera Y.E."/>
            <person name="Tovar-Ramirez D."/>
        </authorList>
    </citation>
    <scope>NUCLEOTIDE SEQUENCE [LARGE SCALE GENOMIC DNA]</scope>
    <source>
        <strain evidence="2">Araruama</strain>
    </source>
</reference>